<comment type="similarity">
    <text evidence="4">Belongs to the fabD family.</text>
</comment>
<evidence type="ECO:0000256" key="1">
    <source>
        <dbReference type="ARBA" id="ARBA00022679"/>
    </source>
</evidence>
<dbReference type="Proteomes" id="UP000769156">
    <property type="component" value="Unassembled WGS sequence"/>
</dbReference>
<dbReference type="PIRSF" id="PIRSF000446">
    <property type="entry name" value="Mct"/>
    <property type="match status" value="1"/>
</dbReference>
<dbReference type="Gene3D" id="3.40.366.10">
    <property type="entry name" value="Malonyl-Coenzyme A Acyl Carrier Protein, domain 2"/>
    <property type="match status" value="1"/>
</dbReference>
<reference evidence="7" key="1">
    <citation type="journal article" date="2021" name="PeerJ">
        <title>Extensive microbial diversity within the chicken gut microbiome revealed by metagenomics and culture.</title>
        <authorList>
            <person name="Gilroy R."/>
            <person name="Ravi A."/>
            <person name="Getino M."/>
            <person name="Pursley I."/>
            <person name="Horton D.L."/>
            <person name="Alikhan N.F."/>
            <person name="Baker D."/>
            <person name="Gharbi K."/>
            <person name="Hall N."/>
            <person name="Watson M."/>
            <person name="Adriaenssens E.M."/>
            <person name="Foster-Nyarko E."/>
            <person name="Jarju S."/>
            <person name="Secka A."/>
            <person name="Antonio M."/>
            <person name="Oren A."/>
            <person name="Chaudhuri R.R."/>
            <person name="La Ragione R."/>
            <person name="Hildebrand F."/>
            <person name="Pallen M.J."/>
        </authorList>
    </citation>
    <scope>NUCLEOTIDE SEQUENCE</scope>
    <source>
        <strain evidence="7">ChiSjej5B23-16112</strain>
    </source>
</reference>
<dbReference type="InterPro" id="IPR014043">
    <property type="entry name" value="Acyl_transferase_dom"/>
</dbReference>
<gene>
    <name evidence="7" type="primary">fabD</name>
    <name evidence="7" type="ORF">K8V82_10340</name>
</gene>
<sequence>MSKIAFIYPGQGAQKCGMGQDFYENSASAKAVYDMASEVLKDNMDIDMKDLCFHENDKLDLTEYTQAALVTTCLAMTKPLVEAGIRPDVTAGLSLGEYCAIAAAGGMKDEDAIRLVRKRGLLMQNTVPAGEGAMCAIMGMTGEEIEAVTDGMEGVSVANYNCPGQIVITGETKAVEAAAEKLKEAGAKRAVMLNVSGPFHSPMLKKAGEELAQVLESVELSPLDVPYVTNVTAQQVTDISQTKELLAEQVSSSVRWQQSMENLIADGVDTFIEIGPGRTLAGFMRKISRDVTVYNVGTWADVEKVAESLK</sequence>
<dbReference type="InterPro" id="IPR024925">
    <property type="entry name" value="Malonyl_CoA-ACP_transAc"/>
</dbReference>
<dbReference type="PANTHER" id="PTHR42681:SF1">
    <property type="entry name" value="MALONYL-COA-ACYL CARRIER PROTEIN TRANSACYLASE, MITOCHONDRIAL"/>
    <property type="match status" value="1"/>
</dbReference>
<dbReference type="InterPro" id="IPR004410">
    <property type="entry name" value="Malonyl_CoA-ACP_transAc_FabD"/>
</dbReference>
<dbReference type="GO" id="GO:0006633">
    <property type="term" value="P:fatty acid biosynthetic process"/>
    <property type="evidence" value="ECO:0007669"/>
    <property type="project" value="TreeGrafter"/>
</dbReference>
<dbReference type="PANTHER" id="PTHR42681">
    <property type="entry name" value="MALONYL-COA-ACYL CARRIER PROTEIN TRANSACYLASE, MITOCHONDRIAL"/>
    <property type="match status" value="1"/>
</dbReference>
<reference evidence="7" key="2">
    <citation type="submission" date="2021-09" db="EMBL/GenBank/DDBJ databases">
        <authorList>
            <person name="Gilroy R."/>
        </authorList>
    </citation>
    <scope>NUCLEOTIDE SEQUENCE</scope>
    <source>
        <strain evidence="7">ChiSjej5B23-16112</strain>
    </source>
</reference>
<feature type="active site" evidence="5">
    <location>
        <position position="200"/>
    </location>
</feature>
<proteinExistence type="inferred from homology"/>
<dbReference type="SUPFAM" id="SSF52151">
    <property type="entry name" value="FabD/lysophospholipase-like"/>
    <property type="match status" value="1"/>
</dbReference>
<dbReference type="Gene3D" id="3.30.70.250">
    <property type="entry name" value="Malonyl-CoA ACP transacylase, ACP-binding"/>
    <property type="match status" value="1"/>
</dbReference>
<dbReference type="EC" id="2.3.1.39" evidence="4"/>
<keyword evidence="1 4" id="KW-0808">Transferase</keyword>
<dbReference type="AlphaFoldDB" id="A0A921I4M2"/>
<name>A0A921I4M2_9FIRM</name>
<evidence type="ECO:0000256" key="2">
    <source>
        <dbReference type="ARBA" id="ARBA00023315"/>
    </source>
</evidence>
<protein>
    <recommendedName>
        <fullName evidence="4">Malonyl CoA-acyl carrier protein transacylase</fullName>
        <ecNumber evidence="4">2.3.1.39</ecNumber>
    </recommendedName>
</protein>
<dbReference type="GO" id="GO:0004314">
    <property type="term" value="F:[acyl-carrier-protein] S-malonyltransferase activity"/>
    <property type="evidence" value="ECO:0007669"/>
    <property type="project" value="UniProtKB-EC"/>
</dbReference>
<dbReference type="GO" id="GO:0005829">
    <property type="term" value="C:cytosol"/>
    <property type="evidence" value="ECO:0007669"/>
    <property type="project" value="TreeGrafter"/>
</dbReference>
<evidence type="ECO:0000256" key="4">
    <source>
        <dbReference type="PIRNR" id="PIRNR000446"/>
    </source>
</evidence>
<evidence type="ECO:0000313" key="8">
    <source>
        <dbReference type="Proteomes" id="UP000769156"/>
    </source>
</evidence>
<organism evidence="7 8">
    <name type="scientific">Lachnoclostridium phocaeense</name>
    <dbReference type="NCBI Taxonomy" id="1871021"/>
    <lineage>
        <taxon>Bacteria</taxon>
        <taxon>Bacillati</taxon>
        <taxon>Bacillota</taxon>
        <taxon>Clostridia</taxon>
        <taxon>Lachnospirales</taxon>
        <taxon>Lachnospiraceae</taxon>
    </lineage>
</organism>
<comment type="catalytic activity">
    <reaction evidence="3 4">
        <text>holo-[ACP] + malonyl-CoA = malonyl-[ACP] + CoA</text>
        <dbReference type="Rhea" id="RHEA:41792"/>
        <dbReference type="Rhea" id="RHEA-COMP:9623"/>
        <dbReference type="Rhea" id="RHEA-COMP:9685"/>
        <dbReference type="ChEBI" id="CHEBI:57287"/>
        <dbReference type="ChEBI" id="CHEBI:57384"/>
        <dbReference type="ChEBI" id="CHEBI:64479"/>
        <dbReference type="ChEBI" id="CHEBI:78449"/>
        <dbReference type="EC" id="2.3.1.39"/>
    </reaction>
</comment>
<feature type="active site" evidence="5">
    <location>
        <position position="94"/>
    </location>
</feature>
<dbReference type="InterPro" id="IPR016035">
    <property type="entry name" value="Acyl_Trfase/lysoPLipase"/>
</dbReference>
<comment type="caution">
    <text evidence="7">The sequence shown here is derived from an EMBL/GenBank/DDBJ whole genome shotgun (WGS) entry which is preliminary data.</text>
</comment>
<evidence type="ECO:0000256" key="5">
    <source>
        <dbReference type="PIRSR" id="PIRSR000446-1"/>
    </source>
</evidence>
<evidence type="ECO:0000259" key="6">
    <source>
        <dbReference type="SMART" id="SM00827"/>
    </source>
</evidence>
<dbReference type="InterPro" id="IPR001227">
    <property type="entry name" value="Ac_transferase_dom_sf"/>
</dbReference>
<dbReference type="InterPro" id="IPR050858">
    <property type="entry name" value="Mal-CoA-ACP_Trans/PKS_FabD"/>
</dbReference>
<evidence type="ECO:0000313" key="7">
    <source>
        <dbReference type="EMBL" id="HJF95167.1"/>
    </source>
</evidence>
<accession>A0A921I4M2</accession>
<dbReference type="NCBIfam" id="TIGR00128">
    <property type="entry name" value="fabD"/>
    <property type="match status" value="1"/>
</dbReference>
<feature type="domain" description="Malonyl-CoA:ACP transacylase (MAT)" evidence="6">
    <location>
        <begin position="7"/>
        <end position="301"/>
    </location>
</feature>
<dbReference type="FunFam" id="3.30.70.250:FF:000001">
    <property type="entry name" value="Malonyl CoA-acyl carrier protein transacylase"/>
    <property type="match status" value="1"/>
</dbReference>
<dbReference type="InterPro" id="IPR016036">
    <property type="entry name" value="Malonyl_transacylase_ACP-bd"/>
</dbReference>
<dbReference type="SMART" id="SM00827">
    <property type="entry name" value="PKS_AT"/>
    <property type="match status" value="1"/>
</dbReference>
<dbReference type="Pfam" id="PF00698">
    <property type="entry name" value="Acyl_transf_1"/>
    <property type="match status" value="1"/>
</dbReference>
<dbReference type="SUPFAM" id="SSF55048">
    <property type="entry name" value="Probable ACP-binding domain of malonyl-CoA ACP transacylase"/>
    <property type="match status" value="1"/>
</dbReference>
<keyword evidence="2 4" id="KW-0012">Acyltransferase</keyword>
<evidence type="ECO:0000256" key="3">
    <source>
        <dbReference type="ARBA" id="ARBA00048462"/>
    </source>
</evidence>
<dbReference type="EMBL" id="DYVY01000171">
    <property type="protein sequence ID" value="HJF95167.1"/>
    <property type="molecule type" value="Genomic_DNA"/>
</dbReference>